<evidence type="ECO:0000256" key="4">
    <source>
        <dbReference type="ARBA" id="ARBA00022679"/>
    </source>
</evidence>
<dbReference type="GO" id="GO:0005886">
    <property type="term" value="C:plasma membrane"/>
    <property type="evidence" value="ECO:0007669"/>
    <property type="project" value="TreeGrafter"/>
</dbReference>
<keyword evidence="8" id="KW-0547">Nucleotide-binding</keyword>
<dbReference type="PANTHER" id="PTHR19890">
    <property type="entry name" value="FIBROBLAST GROWTH FACTOR RECEPTOR"/>
    <property type="match status" value="1"/>
</dbReference>
<dbReference type="FunFam" id="2.60.40.10:FF:000252">
    <property type="entry name" value="Fibroblast growth factor receptor"/>
    <property type="match status" value="1"/>
</dbReference>
<dbReference type="Proteomes" id="UP000472262">
    <property type="component" value="Unassembled WGS sequence"/>
</dbReference>
<evidence type="ECO:0000256" key="1">
    <source>
        <dbReference type="ARBA" id="ARBA00004167"/>
    </source>
</evidence>
<dbReference type="Pfam" id="PF00047">
    <property type="entry name" value="ig"/>
    <property type="match status" value="1"/>
</dbReference>
<dbReference type="SMART" id="SM00409">
    <property type="entry name" value="IG"/>
    <property type="match status" value="3"/>
</dbReference>
<keyword evidence="3" id="KW-0597">Phosphoprotein</keyword>
<organism evidence="21 22">
    <name type="scientific">Sinocyclocheilus grahami</name>
    <name type="common">Dianchi golden-line fish</name>
    <name type="synonym">Barbus grahami</name>
    <dbReference type="NCBI Taxonomy" id="75366"/>
    <lineage>
        <taxon>Eukaryota</taxon>
        <taxon>Metazoa</taxon>
        <taxon>Chordata</taxon>
        <taxon>Craniata</taxon>
        <taxon>Vertebrata</taxon>
        <taxon>Euteleostomi</taxon>
        <taxon>Actinopterygii</taxon>
        <taxon>Neopterygii</taxon>
        <taxon>Teleostei</taxon>
        <taxon>Ostariophysi</taxon>
        <taxon>Cypriniformes</taxon>
        <taxon>Cyprinidae</taxon>
        <taxon>Cyprininae</taxon>
        <taxon>Sinocyclocheilus</taxon>
    </lineage>
</organism>
<evidence type="ECO:0000256" key="11">
    <source>
        <dbReference type="ARBA" id="ARBA00022989"/>
    </source>
</evidence>
<dbReference type="FunFam" id="2.60.40.10:FF:000020">
    <property type="entry name" value="Fibroblast growth factor receptor"/>
    <property type="match status" value="1"/>
</dbReference>
<dbReference type="InterPro" id="IPR036179">
    <property type="entry name" value="Ig-like_dom_sf"/>
</dbReference>
<evidence type="ECO:0000256" key="12">
    <source>
        <dbReference type="ARBA" id="ARBA00023136"/>
    </source>
</evidence>
<evidence type="ECO:0000256" key="16">
    <source>
        <dbReference type="ARBA" id="ARBA00023180"/>
    </source>
</evidence>
<evidence type="ECO:0000259" key="20">
    <source>
        <dbReference type="PROSITE" id="PS50835"/>
    </source>
</evidence>
<name>A0A672QYR8_SINGR</name>
<proteinExistence type="predicted"/>
<evidence type="ECO:0000256" key="13">
    <source>
        <dbReference type="ARBA" id="ARBA00023137"/>
    </source>
</evidence>
<reference evidence="21" key="2">
    <citation type="submission" date="2025-09" db="UniProtKB">
        <authorList>
            <consortium name="Ensembl"/>
        </authorList>
    </citation>
    <scope>IDENTIFICATION</scope>
</reference>
<keyword evidence="10" id="KW-0067">ATP-binding</keyword>
<dbReference type="FunFam" id="2.60.40.10:FF:000016">
    <property type="entry name" value="Fibroblast growth factor receptor"/>
    <property type="match status" value="1"/>
</dbReference>
<evidence type="ECO:0000313" key="21">
    <source>
        <dbReference type="Ensembl" id="ENSSGRP00000081289.1"/>
    </source>
</evidence>
<reference evidence="21" key="1">
    <citation type="submission" date="2025-08" db="UniProtKB">
        <authorList>
            <consortium name="Ensembl"/>
        </authorList>
    </citation>
    <scope>IDENTIFICATION</scope>
</reference>
<keyword evidence="22" id="KW-1185">Reference proteome</keyword>
<dbReference type="AlphaFoldDB" id="A0A672QYR8"/>
<dbReference type="GO" id="GO:0007420">
    <property type="term" value="P:brain development"/>
    <property type="evidence" value="ECO:0007669"/>
    <property type="project" value="UniProtKB-ARBA"/>
</dbReference>
<evidence type="ECO:0000256" key="19">
    <source>
        <dbReference type="SAM" id="SignalP"/>
    </source>
</evidence>
<feature type="domain" description="Ig-like" evidence="20">
    <location>
        <begin position="151"/>
        <end position="239"/>
    </location>
</feature>
<evidence type="ECO:0000256" key="18">
    <source>
        <dbReference type="SAM" id="MobiDB-lite"/>
    </source>
</evidence>
<keyword evidence="17" id="KW-0393">Immunoglobulin domain</keyword>
<evidence type="ECO:0000256" key="6">
    <source>
        <dbReference type="ARBA" id="ARBA00022729"/>
    </source>
</evidence>
<feature type="signal peptide" evidence="19">
    <location>
        <begin position="1"/>
        <end position="17"/>
    </location>
</feature>
<keyword evidence="4" id="KW-0808">Transferase</keyword>
<keyword evidence="14" id="KW-1015">Disulfide bond</keyword>
<dbReference type="GO" id="GO:0005007">
    <property type="term" value="F:fibroblast growth factor receptor activity"/>
    <property type="evidence" value="ECO:0007669"/>
    <property type="project" value="TreeGrafter"/>
</dbReference>
<keyword evidence="11" id="KW-1133">Transmembrane helix</keyword>
<evidence type="ECO:0000256" key="15">
    <source>
        <dbReference type="ARBA" id="ARBA00023170"/>
    </source>
</evidence>
<keyword evidence="9" id="KW-0418">Kinase</keyword>
<dbReference type="InParanoid" id="A0A672QYR8"/>
<feature type="chain" id="PRO_5025550021" description="receptor protein-tyrosine kinase" evidence="19">
    <location>
        <begin position="18"/>
        <end position="379"/>
    </location>
</feature>
<dbReference type="CDD" id="cd05857">
    <property type="entry name" value="IgI_2_FGFR"/>
    <property type="match status" value="1"/>
</dbReference>
<evidence type="ECO:0000256" key="7">
    <source>
        <dbReference type="ARBA" id="ARBA00022737"/>
    </source>
</evidence>
<dbReference type="InterPro" id="IPR003599">
    <property type="entry name" value="Ig_sub"/>
</dbReference>
<dbReference type="SUPFAM" id="SSF48726">
    <property type="entry name" value="Immunoglobulin"/>
    <property type="match status" value="3"/>
</dbReference>
<keyword evidence="13" id="KW-0829">Tyrosine-protein kinase</keyword>
<dbReference type="InterPro" id="IPR013151">
    <property type="entry name" value="Immunoglobulin_dom"/>
</dbReference>
<evidence type="ECO:0000256" key="2">
    <source>
        <dbReference type="ARBA" id="ARBA00011902"/>
    </source>
</evidence>
<evidence type="ECO:0000256" key="17">
    <source>
        <dbReference type="ARBA" id="ARBA00023319"/>
    </source>
</evidence>
<dbReference type="GO" id="GO:0005524">
    <property type="term" value="F:ATP binding"/>
    <property type="evidence" value="ECO:0007669"/>
    <property type="project" value="UniProtKB-KW"/>
</dbReference>
<feature type="domain" description="Ig-like" evidence="20">
    <location>
        <begin position="250"/>
        <end position="352"/>
    </location>
</feature>
<comment type="subcellular location">
    <subcellularLocation>
        <location evidence="1">Membrane</location>
        <topology evidence="1">Single-pass membrane protein</topology>
    </subcellularLocation>
</comment>
<accession>A0A672QYR8</accession>
<dbReference type="GO" id="GO:0017134">
    <property type="term" value="F:fibroblast growth factor binding"/>
    <property type="evidence" value="ECO:0007669"/>
    <property type="project" value="TreeGrafter"/>
</dbReference>
<dbReference type="Ensembl" id="ENSSGRT00000086553.1">
    <property type="protein sequence ID" value="ENSSGRP00000081289.1"/>
    <property type="gene ID" value="ENSSGRG00000041119.1"/>
</dbReference>
<feature type="domain" description="Ig-like" evidence="20">
    <location>
        <begin position="24"/>
        <end position="113"/>
    </location>
</feature>
<dbReference type="Pfam" id="PF07679">
    <property type="entry name" value="I-set"/>
    <property type="match status" value="2"/>
</dbReference>
<dbReference type="Gene3D" id="2.60.40.10">
    <property type="entry name" value="Immunoglobulins"/>
    <property type="match status" value="3"/>
</dbReference>
<dbReference type="SMART" id="SM00408">
    <property type="entry name" value="IGc2"/>
    <property type="match status" value="3"/>
</dbReference>
<dbReference type="OMA" id="RECHADY"/>
<protein>
    <recommendedName>
        <fullName evidence="2">receptor protein-tyrosine kinase</fullName>
        <ecNumber evidence="2">2.7.10.1</ecNumber>
    </recommendedName>
</protein>
<dbReference type="InterPro" id="IPR013098">
    <property type="entry name" value="Ig_I-set"/>
</dbReference>
<evidence type="ECO:0000256" key="10">
    <source>
        <dbReference type="ARBA" id="ARBA00022840"/>
    </source>
</evidence>
<dbReference type="EC" id="2.7.10.1" evidence="2"/>
<feature type="region of interest" description="Disordered" evidence="18">
    <location>
        <begin position="119"/>
        <end position="145"/>
    </location>
</feature>
<evidence type="ECO:0000256" key="3">
    <source>
        <dbReference type="ARBA" id="ARBA00022553"/>
    </source>
</evidence>
<evidence type="ECO:0000256" key="9">
    <source>
        <dbReference type="ARBA" id="ARBA00022777"/>
    </source>
</evidence>
<feature type="compositionally biased region" description="Basic and acidic residues" evidence="18">
    <location>
        <begin position="129"/>
        <end position="138"/>
    </location>
</feature>
<keyword evidence="7" id="KW-0677">Repeat</keyword>
<evidence type="ECO:0000256" key="5">
    <source>
        <dbReference type="ARBA" id="ARBA00022692"/>
    </source>
</evidence>
<sequence>MMMKTVLLLISVLLTEALQSQGRPATQDEMLALVELTPYTLYPGDKLELSCKGIEEIQQVTWTKDHVPLVDGEHTRLRNHQMEIETVEPADSGLYACFAQGPNSNHTDYFNVNVTDGLASSEDDEEDESSSKEAKLSSDQKLSMAPVWDQPDKMEKKLHAVPAGKTVKFRCQANGNPTPTLKWLKNGKEFKKDQRIGGYKVREHMWTIIMESVVPSDKGNYTCLVENKYGSINHTYQLDVVGRSYFWHRPILQAGLPANRTVVVGSDVEFECKVFSDPRPHIQWLKHIEVRGSRFGPDGLPYVRVLKATGVSTTNKEMEVLQIRNVSLEDSGEYTCLAGNSIGHSHHSAWLTVYKGILWCSFWLLVSSLCLTAAVHTVG</sequence>
<dbReference type="InterPro" id="IPR003598">
    <property type="entry name" value="Ig_sub2"/>
</dbReference>
<dbReference type="PANTHER" id="PTHR19890:SF10">
    <property type="entry name" value="FIBROBLAST GROWTH FACTOR RECEPTOR-LIKE 1"/>
    <property type="match status" value="1"/>
</dbReference>
<keyword evidence="5" id="KW-0812">Transmembrane</keyword>
<dbReference type="InterPro" id="IPR052615">
    <property type="entry name" value="FGFRL"/>
</dbReference>
<gene>
    <name evidence="21" type="primary">LOC107559452</name>
</gene>
<dbReference type="InterPro" id="IPR013783">
    <property type="entry name" value="Ig-like_fold"/>
</dbReference>
<dbReference type="InterPro" id="IPR007110">
    <property type="entry name" value="Ig-like_dom"/>
</dbReference>
<keyword evidence="15" id="KW-0675">Receptor</keyword>
<keyword evidence="6 19" id="KW-0732">Signal</keyword>
<evidence type="ECO:0000256" key="8">
    <source>
        <dbReference type="ARBA" id="ARBA00022741"/>
    </source>
</evidence>
<evidence type="ECO:0000313" key="22">
    <source>
        <dbReference type="Proteomes" id="UP000472262"/>
    </source>
</evidence>
<keyword evidence="12" id="KW-0472">Membrane</keyword>
<evidence type="ECO:0000256" key="14">
    <source>
        <dbReference type="ARBA" id="ARBA00023157"/>
    </source>
</evidence>
<keyword evidence="16" id="KW-0325">Glycoprotein</keyword>
<dbReference type="PROSITE" id="PS50835">
    <property type="entry name" value="IG_LIKE"/>
    <property type="match status" value="3"/>
</dbReference>